<evidence type="ECO:0000313" key="1">
    <source>
        <dbReference type="EMBL" id="MZP44634.1"/>
    </source>
</evidence>
<dbReference type="OrthoDB" id="108903at2"/>
<evidence type="ECO:0000313" key="2">
    <source>
        <dbReference type="Proteomes" id="UP000471031"/>
    </source>
</evidence>
<protein>
    <submittedName>
        <fullName evidence="1">Uncharacterized protein</fullName>
    </submittedName>
</protein>
<dbReference type="EMBL" id="WXEX01000023">
    <property type="protein sequence ID" value="MZP44634.1"/>
    <property type="molecule type" value="Genomic_DNA"/>
</dbReference>
<reference evidence="1 2" key="1">
    <citation type="submission" date="2020-01" db="EMBL/GenBank/DDBJ databases">
        <title>Whole genome sequence of Heliobacterium gestii DSM 11169.</title>
        <authorList>
            <person name="Kyndt J.A."/>
            <person name="Meyer T.E."/>
        </authorList>
    </citation>
    <scope>NUCLEOTIDE SEQUENCE [LARGE SCALE GENOMIC DNA]</scope>
    <source>
        <strain evidence="1 2">DSM 11169</strain>
    </source>
</reference>
<sequence length="88" mass="9953">MSIDELAANIADHKLNPYGTYPLFEKTIVNGQEARIIRPSADQTEKDLSACITHLQHPTPGCFYFFNGNRIHLKELPISCRIILLKVT</sequence>
<keyword evidence="2" id="KW-1185">Reference proteome</keyword>
<comment type="caution">
    <text evidence="1">The sequence shown here is derived from an EMBL/GenBank/DDBJ whole genome shotgun (WGS) entry which is preliminary data.</text>
</comment>
<accession>A0A845LGT6</accession>
<proteinExistence type="predicted"/>
<organism evidence="1 2">
    <name type="scientific">Heliomicrobium gestii</name>
    <name type="common">Heliobacterium gestii</name>
    <dbReference type="NCBI Taxonomy" id="2699"/>
    <lineage>
        <taxon>Bacteria</taxon>
        <taxon>Bacillati</taxon>
        <taxon>Bacillota</taxon>
        <taxon>Clostridia</taxon>
        <taxon>Eubacteriales</taxon>
        <taxon>Heliobacteriaceae</taxon>
        <taxon>Heliomicrobium</taxon>
    </lineage>
</organism>
<dbReference type="AlphaFoldDB" id="A0A845LGT6"/>
<dbReference type="Proteomes" id="UP000471031">
    <property type="component" value="Unassembled WGS sequence"/>
</dbReference>
<name>A0A845LGT6_HELGE</name>
<dbReference type="RefSeq" id="WP_161263203.1">
    <property type="nucleotide sequence ID" value="NZ_JAFBDC010000008.1"/>
</dbReference>
<gene>
    <name evidence="1" type="ORF">GTO89_16555</name>
</gene>